<keyword evidence="2" id="KW-1133">Transmembrane helix</keyword>
<feature type="transmembrane region" description="Helical" evidence="2">
    <location>
        <begin position="55"/>
        <end position="78"/>
    </location>
</feature>
<dbReference type="SUPFAM" id="SSF103473">
    <property type="entry name" value="MFS general substrate transporter"/>
    <property type="match status" value="1"/>
</dbReference>
<dbReference type="InterPro" id="IPR036259">
    <property type="entry name" value="MFS_trans_sf"/>
</dbReference>
<dbReference type="GO" id="GO:0015293">
    <property type="term" value="F:symporter activity"/>
    <property type="evidence" value="ECO:0007669"/>
    <property type="project" value="InterPro"/>
</dbReference>
<dbReference type="GO" id="GO:0008643">
    <property type="term" value="P:carbohydrate transport"/>
    <property type="evidence" value="ECO:0007669"/>
    <property type="project" value="InterPro"/>
</dbReference>
<keyword evidence="2" id="KW-0812">Transmembrane</keyword>
<dbReference type="Gene3D" id="1.20.1250.20">
    <property type="entry name" value="MFS general substrate transporter like domains"/>
    <property type="match status" value="2"/>
</dbReference>
<feature type="transmembrane region" description="Helical" evidence="2">
    <location>
        <begin position="286"/>
        <end position="305"/>
    </location>
</feature>
<evidence type="ECO:0000313" key="3">
    <source>
        <dbReference type="EMBL" id="MDC7225348.1"/>
    </source>
</evidence>
<comment type="similarity">
    <text evidence="1">Belongs to the sodium:galactoside symporter (TC 2.A.2) family.</text>
</comment>
<feature type="transmembrane region" description="Helical" evidence="2">
    <location>
        <begin position="425"/>
        <end position="444"/>
    </location>
</feature>
<dbReference type="GO" id="GO:0005886">
    <property type="term" value="C:plasma membrane"/>
    <property type="evidence" value="ECO:0007669"/>
    <property type="project" value="TreeGrafter"/>
</dbReference>
<dbReference type="PANTHER" id="PTHR11328:SF24">
    <property type="entry name" value="MAJOR FACILITATOR SUPERFAMILY (MFS) PROFILE DOMAIN-CONTAINING PROTEIN"/>
    <property type="match status" value="1"/>
</dbReference>
<feature type="transmembrane region" description="Helical" evidence="2">
    <location>
        <begin position="348"/>
        <end position="372"/>
    </location>
</feature>
<accession>A0AAJ1MHK1</accession>
<dbReference type="AlphaFoldDB" id="A0AAJ1MHK1"/>
<gene>
    <name evidence="3" type="ORF">PQJ61_01135</name>
</gene>
<dbReference type="Pfam" id="PF13347">
    <property type="entry name" value="MFS_2"/>
    <property type="match status" value="1"/>
</dbReference>
<dbReference type="PANTHER" id="PTHR11328">
    <property type="entry name" value="MAJOR FACILITATOR SUPERFAMILY DOMAIN-CONTAINING PROTEIN"/>
    <property type="match status" value="1"/>
</dbReference>
<evidence type="ECO:0000256" key="2">
    <source>
        <dbReference type="SAM" id="Phobius"/>
    </source>
</evidence>
<name>A0AAJ1MHK1_9SPIO</name>
<dbReference type="EMBL" id="JAQQAL010000005">
    <property type="protein sequence ID" value="MDC7225348.1"/>
    <property type="molecule type" value="Genomic_DNA"/>
</dbReference>
<feature type="transmembrane region" description="Helical" evidence="2">
    <location>
        <begin position="130"/>
        <end position="151"/>
    </location>
</feature>
<feature type="transmembrane region" description="Helical" evidence="2">
    <location>
        <begin position="393"/>
        <end position="413"/>
    </location>
</feature>
<protein>
    <submittedName>
        <fullName evidence="3">MFS transporter</fullName>
    </submittedName>
</protein>
<reference evidence="3 4" key="1">
    <citation type="submission" date="2022-12" db="EMBL/GenBank/DDBJ databases">
        <title>Metagenome assembled genome from gulf of manar.</title>
        <authorList>
            <person name="Kohli P."/>
            <person name="Pk S."/>
            <person name="Venkata Ramana C."/>
            <person name="Sasikala C."/>
        </authorList>
    </citation>
    <scope>NUCLEOTIDE SEQUENCE [LARGE SCALE GENOMIC DNA]</scope>
    <source>
        <strain evidence="3">JB008</strain>
    </source>
</reference>
<dbReference type="Proteomes" id="UP001221217">
    <property type="component" value="Unassembled WGS sequence"/>
</dbReference>
<feature type="transmembrane region" description="Helical" evidence="2">
    <location>
        <begin position="317"/>
        <end position="336"/>
    </location>
</feature>
<dbReference type="InterPro" id="IPR039672">
    <property type="entry name" value="MFS_2"/>
</dbReference>
<keyword evidence="2" id="KW-0472">Membrane</keyword>
<feature type="transmembrane region" description="Helical" evidence="2">
    <location>
        <begin position="20"/>
        <end position="43"/>
    </location>
</feature>
<feature type="transmembrane region" description="Helical" evidence="2">
    <location>
        <begin position="259"/>
        <end position="280"/>
    </location>
</feature>
<sequence length="463" mass="50949">MNGQRVTGQVEKLPFRKKIIYSLGQLGWSLGSFAVMNLLYYFYDSNTVEGGERMFPVFIVSAAVLGVIAALSRVFDGITDPLIAGLSDRSNSRFGRRRTFMAIGALPFALLSVLIFIPVSASAVVNTVNLMIFTFLFYLFMTMYVTPYFALMSELGHTPDERLQLSTMISITWALGFMLGNGTYLLQGMLEAAGLEPLTAFQAVIGFFAVISLVLMYLPVFFINEKRYCEEHSSSEGSFTAVVSAFRNKNFLIFTLSDLTYFLALTFIQTGISFYIMGLLDLPKETATTLMTLLFILSFIFYVPVSLLAKKIGKKKLLIVAFIIFILNFLILSFWGRLPFPVGVQAGIVTAFASLPMAVFGILPNAIVADIAEADGRQTGNFKAAVFFGARTFMSKMGASITLLIFPFISHIGGENGGAPTEFGIRTTAIASMIFLIVGLLLFLRYNEKAVIKVLADNPADTE</sequence>
<proteinExistence type="inferred from homology"/>
<feature type="transmembrane region" description="Helical" evidence="2">
    <location>
        <begin position="99"/>
        <end position="124"/>
    </location>
</feature>
<feature type="transmembrane region" description="Helical" evidence="2">
    <location>
        <begin position="163"/>
        <end position="180"/>
    </location>
</feature>
<organism evidence="3 4">
    <name type="scientific">Candidatus Thalassospirochaeta sargassi</name>
    <dbReference type="NCBI Taxonomy" id="3119039"/>
    <lineage>
        <taxon>Bacteria</taxon>
        <taxon>Pseudomonadati</taxon>
        <taxon>Spirochaetota</taxon>
        <taxon>Spirochaetia</taxon>
        <taxon>Spirochaetales</taxon>
        <taxon>Spirochaetaceae</taxon>
        <taxon>Candidatus Thalassospirochaeta</taxon>
    </lineage>
</organism>
<comment type="caution">
    <text evidence="3">The sequence shown here is derived from an EMBL/GenBank/DDBJ whole genome shotgun (WGS) entry which is preliminary data.</text>
</comment>
<evidence type="ECO:0000256" key="1">
    <source>
        <dbReference type="ARBA" id="ARBA00009617"/>
    </source>
</evidence>
<feature type="transmembrane region" description="Helical" evidence="2">
    <location>
        <begin position="200"/>
        <end position="223"/>
    </location>
</feature>
<evidence type="ECO:0000313" key="4">
    <source>
        <dbReference type="Proteomes" id="UP001221217"/>
    </source>
</evidence>